<dbReference type="GeneID" id="111116973"/>
<dbReference type="RefSeq" id="XP_022311738.1">
    <property type="nucleotide sequence ID" value="XM_022456030.1"/>
</dbReference>
<evidence type="ECO:0000256" key="1">
    <source>
        <dbReference type="SAM" id="MobiDB-lite"/>
    </source>
</evidence>
<reference evidence="4" key="1">
    <citation type="submission" date="2025-08" db="UniProtKB">
        <authorList>
            <consortium name="RefSeq"/>
        </authorList>
    </citation>
    <scope>IDENTIFICATION</scope>
    <source>
        <tissue evidence="4">Whole sample</tissue>
    </source>
</reference>
<accession>A0A8B8C7N0</accession>
<dbReference type="OrthoDB" id="6159834at2759"/>
<sequence>MSMYAVVEFTDEGSVAVVPRNWLAKDKKKCSWPMWTNQEKIQHAVKQCSEPTTSFMCLSVRVLYESDDYEKARKKLSRAEETSNLESDQADEVTETVSKRKKRPNPRYEDLSSESEDEIECTGKKDKTVGSTSLRRSPRKPQRQFPDPPPLPALPPLSSPAQPSIQPAKLTSRTISSPTLDATSSQQILATNIKLMTILEDVKGQVRFNTKLLQNVLEKIEATASCNENTEVDLGIEFPLKSLEGLQSLEEQLECQETTKIMVGKLVCIGGENVQTCVRRILSFLMATPLATQLNWSGKGAKKGLSTTRVKDVIMKTVRKNRFCTGATESEIEKIIKDWLRYAKDRDGGRREREEKKKKEQRNISEDADHQEATL</sequence>
<dbReference type="InterPro" id="IPR032071">
    <property type="entry name" value="DUF4806"/>
</dbReference>
<dbReference type="Proteomes" id="UP000694844">
    <property type="component" value="Chromosome 10"/>
</dbReference>
<proteinExistence type="predicted"/>
<feature type="compositionally biased region" description="Acidic residues" evidence="1">
    <location>
        <begin position="111"/>
        <end position="120"/>
    </location>
</feature>
<keyword evidence="3" id="KW-1185">Reference proteome</keyword>
<dbReference type="Pfam" id="PF16064">
    <property type="entry name" value="DUF4806"/>
    <property type="match status" value="1"/>
</dbReference>
<gene>
    <name evidence="4" type="primary">LOC111116973</name>
</gene>
<evidence type="ECO:0000259" key="2">
    <source>
        <dbReference type="Pfam" id="PF16064"/>
    </source>
</evidence>
<dbReference type="PANTHER" id="PTHR34153">
    <property type="entry name" value="SI:CH211-262H13.3-RELATED-RELATED"/>
    <property type="match status" value="1"/>
</dbReference>
<dbReference type="KEGG" id="cvn:111116973"/>
<feature type="domain" description="DUF4806" evidence="2">
    <location>
        <begin position="235"/>
        <end position="313"/>
    </location>
</feature>
<feature type="region of interest" description="Disordered" evidence="1">
    <location>
        <begin position="76"/>
        <end position="169"/>
    </location>
</feature>
<evidence type="ECO:0000313" key="4">
    <source>
        <dbReference type="RefSeq" id="XP_022311738.1"/>
    </source>
</evidence>
<dbReference type="AlphaFoldDB" id="A0A8B8C7N0"/>
<feature type="compositionally biased region" description="Low complexity" evidence="1">
    <location>
        <begin position="159"/>
        <end position="168"/>
    </location>
</feature>
<feature type="compositionally biased region" description="Pro residues" evidence="1">
    <location>
        <begin position="146"/>
        <end position="158"/>
    </location>
</feature>
<name>A0A8B8C7N0_CRAVI</name>
<organism evidence="3 4">
    <name type="scientific">Crassostrea virginica</name>
    <name type="common">Eastern oyster</name>
    <dbReference type="NCBI Taxonomy" id="6565"/>
    <lineage>
        <taxon>Eukaryota</taxon>
        <taxon>Metazoa</taxon>
        <taxon>Spiralia</taxon>
        <taxon>Lophotrochozoa</taxon>
        <taxon>Mollusca</taxon>
        <taxon>Bivalvia</taxon>
        <taxon>Autobranchia</taxon>
        <taxon>Pteriomorphia</taxon>
        <taxon>Ostreida</taxon>
        <taxon>Ostreoidea</taxon>
        <taxon>Ostreidae</taxon>
        <taxon>Crassostrea</taxon>
    </lineage>
</organism>
<feature type="region of interest" description="Disordered" evidence="1">
    <location>
        <begin position="345"/>
        <end position="375"/>
    </location>
</feature>
<dbReference type="PANTHER" id="PTHR34153:SF2">
    <property type="entry name" value="SI:CH211-262H13.3-RELATED"/>
    <property type="match status" value="1"/>
</dbReference>
<evidence type="ECO:0000313" key="3">
    <source>
        <dbReference type="Proteomes" id="UP000694844"/>
    </source>
</evidence>
<protein>
    <submittedName>
        <fullName evidence="4">Uncharacterized protein LOC111116973 isoform X1</fullName>
    </submittedName>
</protein>